<dbReference type="InterPro" id="IPR010296">
    <property type="entry name" value="DUF899_thioredox"/>
</dbReference>
<proteinExistence type="predicted"/>
<name>A0A066YLN2_9ACTN</name>
<dbReference type="PATRIC" id="fig|1348663.4.peg.5695"/>
<keyword evidence="2" id="KW-1185">Reference proteome</keyword>
<dbReference type="OrthoDB" id="4721017at2"/>
<dbReference type="InterPro" id="IPR036249">
    <property type="entry name" value="Thioredoxin-like_sf"/>
</dbReference>
<organism evidence="1 2">
    <name type="scientific">Kitasatospora cheerisanensis KCTC 2395</name>
    <dbReference type="NCBI Taxonomy" id="1348663"/>
    <lineage>
        <taxon>Bacteria</taxon>
        <taxon>Bacillati</taxon>
        <taxon>Actinomycetota</taxon>
        <taxon>Actinomycetes</taxon>
        <taxon>Kitasatosporales</taxon>
        <taxon>Streptomycetaceae</taxon>
        <taxon>Kitasatospora</taxon>
    </lineage>
</organism>
<dbReference type="Pfam" id="PF05988">
    <property type="entry name" value="DUF899"/>
    <property type="match status" value="1"/>
</dbReference>
<dbReference type="Proteomes" id="UP000027178">
    <property type="component" value="Unassembled WGS sequence"/>
</dbReference>
<gene>
    <name evidence="1" type="ORF">KCH_58850</name>
</gene>
<dbReference type="eggNOG" id="COG4312">
    <property type="taxonomic scope" value="Bacteria"/>
</dbReference>
<dbReference type="HOGENOM" id="CLU_066898_1_0_11"/>
<protein>
    <recommendedName>
        <fullName evidence="3">Thioredoxin</fullName>
    </recommendedName>
</protein>
<sequence>MELSPVVTKEEWLAARKELLEQEKELTRLRDAVSASRRALPRVRIEKEYVFEAPGASVTLLDLFQGRRQLIVRHFMFDPAWEEGCPGCSMQADSVGHLAHMHNRDTSFVMVARAPIAKIEAFRARMGWDLPFVSSHGTDFNSDFHVTTEKGELPGVSSFLREGDAVYHTNSVYDRGSEVTLNTYNYLEMTLLGRQEEGLERPWDWWRHHDRYDDANAKGPGENWWNGQDKFSS</sequence>
<dbReference type="EMBL" id="JNBY01000112">
    <property type="protein sequence ID" value="KDN82378.1"/>
    <property type="molecule type" value="Genomic_DNA"/>
</dbReference>
<reference evidence="1 2" key="1">
    <citation type="submission" date="2014-05" db="EMBL/GenBank/DDBJ databases">
        <title>Draft Genome Sequence of Kitasatospora cheerisanensis KCTC 2395.</title>
        <authorList>
            <person name="Nam D.H."/>
        </authorList>
    </citation>
    <scope>NUCLEOTIDE SEQUENCE [LARGE SCALE GENOMIC DNA]</scope>
    <source>
        <strain evidence="1 2">KCTC 2395</strain>
    </source>
</reference>
<accession>A0A066YLN2</accession>
<dbReference type="SUPFAM" id="SSF52833">
    <property type="entry name" value="Thioredoxin-like"/>
    <property type="match status" value="1"/>
</dbReference>
<comment type="caution">
    <text evidence="1">The sequence shown here is derived from an EMBL/GenBank/DDBJ whole genome shotgun (WGS) entry which is preliminary data.</text>
</comment>
<evidence type="ECO:0008006" key="3">
    <source>
        <dbReference type="Google" id="ProtNLM"/>
    </source>
</evidence>
<dbReference type="AlphaFoldDB" id="A0A066YLN2"/>
<evidence type="ECO:0000313" key="1">
    <source>
        <dbReference type="EMBL" id="KDN82378.1"/>
    </source>
</evidence>
<evidence type="ECO:0000313" key="2">
    <source>
        <dbReference type="Proteomes" id="UP000027178"/>
    </source>
</evidence>